<dbReference type="Proteomes" id="UP000198670">
    <property type="component" value="Unassembled WGS sequence"/>
</dbReference>
<reference evidence="1 2" key="1">
    <citation type="submission" date="2016-10" db="EMBL/GenBank/DDBJ databases">
        <authorList>
            <person name="de Groot N.N."/>
        </authorList>
    </citation>
    <scope>NUCLEOTIDE SEQUENCE [LARGE SCALE GENOMIC DNA]</scope>
    <source>
        <strain evidence="1 2">RK1</strain>
    </source>
</reference>
<protein>
    <submittedName>
        <fullName evidence="1">Uncharacterized protein</fullName>
    </submittedName>
</protein>
<dbReference type="EMBL" id="FOQO01000008">
    <property type="protein sequence ID" value="SFJ29444.1"/>
    <property type="molecule type" value="Genomic_DNA"/>
</dbReference>
<dbReference type="AlphaFoldDB" id="A0A1I3Q5F3"/>
<sequence length="1221" mass="136941">MNNIESYPIFEADQVLTNNHLNNTVSYLERQGRLSRIRLIGSGIVGGLEITTSDEGIVIGEGHGITSQGYLIQHCQQEYTHYIDFVSPDIPTGVGFIVECDEDEASGWPYYGMEGIFELVPSSSPAEAKKAFSSLKRDEYVVVLLLEAKQVKLKNCDTNDCNDKGSRLDFTVKPLLVHIDLLKGDDESFFNTLLLKRYGVPANNRLESGESILSEFYQLVDDDTLTKLEQHLKTCWDRYAVLLELPQSNPFEGLDLKVLRGKFSYQKGNFHYIQYFYDFIDDLIKAVREFDEKVQDFWGRRNANETYFPLHLTLGLASESTRFGYWDRYRQYFVPVHYLHGQEQHKEEVALLLQRMRYMIADFDGTLPSKNQVLQITPSQIGANLLSDRSIPFYYQLNNLHKWWNYRLSRMGIPQMNRGYHLRTGIDAPEAVKNVLLYDNERFNAFRIEGHVGKPYATALSEIIAERDKYNLPFDVVALSAVDLERIADGNEVSCQVQDLESNYNVMLAGLLCRVKQLLTYVGGLRPKKDTDIGDIRVIDTLKVNDDLSLPTLSKKVTAIRKEVDLQKKVATQPGIKRVNYIEKIVDLGKDDQEVKLMDFVAKDINSFLVTDRKLFEYVLPKPDLLLVFLQRLNAIFGYLFENDLREFDIDAYDKLWAEYESTVNSIIKESANSQNEELKAYFAPKNNNVLFNCANEELYAVKEEYNERIKQYQEAATFARYFERHRGLEHKAGVPKGGTFVLVYQPSAPRYTAVIPEKEIRVVDRFADVVREEPAETTTKKETGRLLKDTKSAPLLSSATMKYADTVSLIEKLGLGADATKVLDALKKKEEAEKLVSKLPGGVVIADFYVPYLVKSNCQPIAYVFQKDIDDEPSQPEEPEEDQPAVVIEPTRFCTNDTKEYSIKISPEGGKLILNGKESEAKIVPGRLGKGTFDVVYTLASGAKASTQFVVEEAVNPDFEVAGADYSEKDRNWKLILKAVVSDGGQLKSQWLLDGKPVAENQSEIKQTLTVNNPRATIAYSVTESICGNGERIRTFVRDEQAKTVCSDAATLTIPVKTSGTVVVVAAPKGVTTKGTNLVISPAEMAKDGLKQGVVAYHYANGDTHVLAVLTITLGTASFEATIGLPKSDVVVIGRAVKNVVSVALKALSTGGTSIWTVNGKKAKETMSIPLAEFEKLKELTITHQIDFGDGPCGAEKTYTQSIAVLRRQLVANKGKIVVE</sequence>
<evidence type="ECO:0000313" key="1">
    <source>
        <dbReference type="EMBL" id="SFJ29444.1"/>
    </source>
</evidence>
<name>A0A1I3Q5F3_9SPHI</name>
<evidence type="ECO:0000313" key="2">
    <source>
        <dbReference type="Proteomes" id="UP000198670"/>
    </source>
</evidence>
<dbReference type="STRING" id="1477437.SAMN05444682_108282"/>
<dbReference type="OrthoDB" id="596204at2"/>
<keyword evidence="2" id="KW-1185">Reference proteome</keyword>
<accession>A0A1I3Q5F3</accession>
<dbReference type="RefSeq" id="WP_143072957.1">
    <property type="nucleotide sequence ID" value="NZ_FOQO01000008.1"/>
</dbReference>
<proteinExistence type="predicted"/>
<gene>
    <name evidence="1" type="ORF">SAMN05444682_108282</name>
</gene>
<organism evidence="1 2">
    <name type="scientific">Parapedobacter indicus</name>
    <dbReference type="NCBI Taxonomy" id="1477437"/>
    <lineage>
        <taxon>Bacteria</taxon>
        <taxon>Pseudomonadati</taxon>
        <taxon>Bacteroidota</taxon>
        <taxon>Sphingobacteriia</taxon>
        <taxon>Sphingobacteriales</taxon>
        <taxon>Sphingobacteriaceae</taxon>
        <taxon>Parapedobacter</taxon>
    </lineage>
</organism>